<dbReference type="InterPro" id="IPR018499">
    <property type="entry name" value="Tetraspanin/Peripherin"/>
</dbReference>
<dbReference type="FunFam" id="1.10.1450.10:FF:000029">
    <property type="entry name" value="Tetraspanin"/>
    <property type="match status" value="1"/>
</dbReference>
<dbReference type="PANTHER" id="PTHR19282:SF120">
    <property type="entry name" value="TETRASPANIN-36"/>
    <property type="match status" value="1"/>
</dbReference>
<comment type="caution">
    <text evidence="6">The sequence shown here is derived from an EMBL/GenBank/DDBJ whole genome shotgun (WGS) entry which is preliminary data.</text>
</comment>
<dbReference type="InterPro" id="IPR008952">
    <property type="entry name" value="Tetraspanin_EC2_sf"/>
</dbReference>
<evidence type="ECO:0000256" key="5">
    <source>
        <dbReference type="SAM" id="Phobius"/>
    </source>
</evidence>
<proteinExistence type="predicted"/>
<feature type="transmembrane region" description="Helical" evidence="5">
    <location>
        <begin position="154"/>
        <end position="175"/>
    </location>
</feature>
<keyword evidence="2 5" id="KW-0812">Transmembrane</keyword>
<dbReference type="Gene3D" id="1.10.1450.10">
    <property type="entry name" value="Tetraspanin"/>
    <property type="match status" value="1"/>
</dbReference>
<evidence type="ECO:0000313" key="7">
    <source>
        <dbReference type="Proteomes" id="UP001474421"/>
    </source>
</evidence>
<feature type="transmembrane region" description="Helical" evidence="5">
    <location>
        <begin position="308"/>
        <end position="332"/>
    </location>
</feature>
<evidence type="ECO:0000256" key="4">
    <source>
        <dbReference type="ARBA" id="ARBA00023136"/>
    </source>
</evidence>
<evidence type="ECO:0000256" key="2">
    <source>
        <dbReference type="ARBA" id="ARBA00022692"/>
    </source>
</evidence>
<evidence type="ECO:0000256" key="1">
    <source>
        <dbReference type="ARBA" id="ARBA00004141"/>
    </source>
</evidence>
<dbReference type="AlphaFoldDB" id="A0AAW1C393"/>
<dbReference type="SUPFAM" id="SSF48652">
    <property type="entry name" value="Tetraspanin"/>
    <property type="match status" value="1"/>
</dbReference>
<organism evidence="6 7">
    <name type="scientific">Crotalus adamanteus</name>
    <name type="common">Eastern diamondback rattlesnake</name>
    <dbReference type="NCBI Taxonomy" id="8729"/>
    <lineage>
        <taxon>Eukaryota</taxon>
        <taxon>Metazoa</taxon>
        <taxon>Chordata</taxon>
        <taxon>Craniata</taxon>
        <taxon>Vertebrata</taxon>
        <taxon>Euteleostomi</taxon>
        <taxon>Lepidosauria</taxon>
        <taxon>Squamata</taxon>
        <taxon>Bifurcata</taxon>
        <taxon>Unidentata</taxon>
        <taxon>Episquamata</taxon>
        <taxon>Toxicofera</taxon>
        <taxon>Serpentes</taxon>
        <taxon>Colubroidea</taxon>
        <taxon>Viperidae</taxon>
        <taxon>Crotalinae</taxon>
        <taxon>Crotalus</taxon>
    </lineage>
</organism>
<dbReference type="EMBL" id="JAOTOJ010000002">
    <property type="protein sequence ID" value="KAK9408819.1"/>
    <property type="molecule type" value="Genomic_DNA"/>
</dbReference>
<feature type="transmembrane region" description="Helical" evidence="5">
    <location>
        <begin position="111"/>
        <end position="134"/>
    </location>
</feature>
<dbReference type="GO" id="GO:0005886">
    <property type="term" value="C:plasma membrane"/>
    <property type="evidence" value="ECO:0007669"/>
    <property type="project" value="TreeGrafter"/>
</dbReference>
<dbReference type="PANTHER" id="PTHR19282">
    <property type="entry name" value="TETRASPANIN"/>
    <property type="match status" value="1"/>
</dbReference>
<feature type="transmembrane region" description="Helical" evidence="5">
    <location>
        <begin position="182"/>
        <end position="206"/>
    </location>
</feature>
<keyword evidence="7" id="KW-1185">Reference proteome</keyword>
<evidence type="ECO:0000256" key="3">
    <source>
        <dbReference type="ARBA" id="ARBA00022989"/>
    </source>
</evidence>
<comment type="subcellular location">
    <subcellularLocation>
        <location evidence="1">Membrane</location>
        <topology evidence="1">Multi-pass membrane protein</topology>
    </subcellularLocation>
</comment>
<keyword evidence="3 5" id="KW-1133">Transmembrane helix</keyword>
<feature type="transmembrane region" description="Helical" evidence="5">
    <location>
        <begin position="28"/>
        <end position="49"/>
    </location>
</feature>
<protein>
    <submittedName>
        <fullName evidence="6">Tetraspanin-3-like</fullName>
    </submittedName>
</protein>
<name>A0AAW1C393_CROAD</name>
<gene>
    <name evidence="6" type="ORF">NXF25_007593</name>
</gene>
<evidence type="ECO:0000313" key="6">
    <source>
        <dbReference type="EMBL" id="KAK9408819.1"/>
    </source>
</evidence>
<sequence>MTGPGVPPLFAPPWAVLSWEEALPLTQASFGTSVCLASCFSVFAVALLVKIRAEGGREVKLLESFGFHRPGSRNFAGPAVINWARSGQSLHRPEQARKGGMDLGVVVSKSVLLFISFIFWGAAAGLLYVGAHILNAYKEYDSFLQNRDALLPPIIIIGVALVMLVIGILGCCATLRESKIGLGVFLVIILLIFTAEIAVFVLGFIYRGKIAAEFHDSLSESFAAYNGKSENSQSVDYLQRELQCCGVQNYTDWIGTQWFNAAGNHTVPLSCCKQGPAIKNCTGQLSEQELLNTQGCEKVVDLRDLFNYAMLVVLAFAIVKFFGMLGICVLACKKESSGYQPLSTGVFA</sequence>
<reference evidence="6 7" key="1">
    <citation type="journal article" date="2024" name="Proc. Natl. Acad. Sci. U.S.A.">
        <title>The genetic regulatory architecture and epigenomic basis for age-related changes in rattlesnake venom.</title>
        <authorList>
            <person name="Hogan M.P."/>
            <person name="Holding M.L."/>
            <person name="Nystrom G.S."/>
            <person name="Colston T.J."/>
            <person name="Bartlett D.A."/>
            <person name="Mason A.J."/>
            <person name="Ellsworth S.A."/>
            <person name="Rautsaw R.M."/>
            <person name="Lawrence K.C."/>
            <person name="Strickland J.L."/>
            <person name="He B."/>
            <person name="Fraser P."/>
            <person name="Margres M.J."/>
            <person name="Gilbert D.M."/>
            <person name="Gibbs H.L."/>
            <person name="Parkinson C.L."/>
            <person name="Rokyta D.R."/>
        </authorList>
    </citation>
    <scope>NUCLEOTIDE SEQUENCE [LARGE SCALE GENOMIC DNA]</scope>
    <source>
        <strain evidence="6">DRR0105</strain>
    </source>
</reference>
<dbReference type="Proteomes" id="UP001474421">
    <property type="component" value="Unassembled WGS sequence"/>
</dbReference>
<accession>A0AAW1C393</accession>
<keyword evidence="4 5" id="KW-0472">Membrane</keyword>
<dbReference type="PRINTS" id="PR00259">
    <property type="entry name" value="TMFOUR"/>
</dbReference>
<dbReference type="Pfam" id="PF00335">
    <property type="entry name" value="Tetraspanin"/>
    <property type="match status" value="1"/>
</dbReference>